<dbReference type="PROSITE" id="PS51257">
    <property type="entry name" value="PROKAR_LIPOPROTEIN"/>
    <property type="match status" value="1"/>
</dbReference>
<dbReference type="Proteomes" id="UP001166291">
    <property type="component" value="Unassembled WGS sequence"/>
</dbReference>
<gene>
    <name evidence="3" type="ORF">KXJ70_07320</name>
</gene>
<feature type="region of interest" description="Disordered" evidence="1">
    <location>
        <begin position="24"/>
        <end position="48"/>
    </location>
</feature>
<feature type="region of interest" description="Disordered" evidence="1">
    <location>
        <begin position="96"/>
        <end position="228"/>
    </location>
</feature>
<reference evidence="3" key="1">
    <citation type="submission" date="2021-07" db="EMBL/GenBank/DDBJ databases">
        <title>Zhongshania sp. CAU 1632 isolated from seawater.</title>
        <authorList>
            <person name="Kim W."/>
        </authorList>
    </citation>
    <scope>NUCLEOTIDE SEQUENCE</scope>
    <source>
        <strain evidence="3">CAU 1632</strain>
    </source>
</reference>
<keyword evidence="2" id="KW-0732">Signal</keyword>
<keyword evidence="4" id="KW-1185">Reference proteome</keyword>
<name>A0ABS6VQI7_9GAMM</name>
<evidence type="ECO:0000256" key="1">
    <source>
        <dbReference type="SAM" id="MobiDB-lite"/>
    </source>
</evidence>
<evidence type="ECO:0000256" key="2">
    <source>
        <dbReference type="SAM" id="SignalP"/>
    </source>
</evidence>
<feature type="chain" id="PRO_5047409187" evidence="2">
    <location>
        <begin position="19"/>
        <end position="1105"/>
    </location>
</feature>
<feature type="signal peptide" evidence="2">
    <location>
        <begin position="1"/>
        <end position="18"/>
    </location>
</feature>
<feature type="compositionally biased region" description="Polar residues" evidence="1">
    <location>
        <begin position="24"/>
        <end position="34"/>
    </location>
</feature>
<evidence type="ECO:0000313" key="4">
    <source>
        <dbReference type="Proteomes" id="UP001166291"/>
    </source>
</evidence>
<dbReference type="RefSeq" id="WP_219042764.1">
    <property type="nucleotide sequence ID" value="NZ_JAHWDQ010000001.1"/>
</dbReference>
<dbReference type="EMBL" id="JAHWDQ010000001">
    <property type="protein sequence ID" value="MBW2940577.1"/>
    <property type="molecule type" value="Genomic_DNA"/>
</dbReference>
<evidence type="ECO:0000313" key="3">
    <source>
        <dbReference type="EMBL" id="MBW2940577.1"/>
    </source>
</evidence>
<sequence length="1105" mass="116853">MLYISRALVALSITFLLAACGGDSVSTTPRSNPTPAACSDNRDNDGDNLIDFPADPGCSSASDTDETDPAPLAQCADGIDNDLDGKIDLADPGCANISDNDETDPVVADAQCSDGIDNDEDGKIDLADPGCTSPSDNDEIDPVTPPECSDGIDNDEDGKVDSADPGCDSVGDNDETDPVPAALCADGIDNDSDGKIDLADPGCDSAADNDETDPVPAAQCADGVDNDSDGKIDLADPGCDSATDNDETDPVAPVQCADGIDNDLDGKIDLADDGCADAADDNEDNRLTRYDLSNACWAIKDNASGQYLAADGAGYRASAADVAGAEPFYLKPTALGKYMIYSASRELVAAAGNGNLANVAIAAATDNAEWTVLAVGDTTDYPATPAINVEPSAEQVTLWQEFQDPLVRSNAFTIGSDVTARELIVDGSGAAKTAANADGNLDSFSFETTSGCANFPEAQSNFTGEPFKGTQPDGSVLGHADAHVHISATEFLGGGHWGHPFHKFGVEHALGNCSGAHGETGHLDLIGGLFTQDVDGHATDGYPSFSDWPSRDNLTHEAIYWKWIERAWAGGLRVIVNDLVDNETLCELQRNVSSDPLRDCNSMNNAGRQAGTMYAMENYIDAQYGGPGKGFFQIVHTPSKARSVIEDGKIAVVLGIEISNLFDCKVKYNPLRQLGPEEEPSDNSGFLENKYNCTTEEGKPNSILTQMQRIKDWGVRQIISIHEFDNAFGGNGIFDGLILNLGNRENSGGVPSGDIAGLLDLFSGQPNQSQFESLIANLPNTELPTGEWWTTYNCPIEGVTPGFSGYLWGSSGGAVQSYLPQPPCIPTGQGGRSGGSTPCYPADINQCNARWMTPAGLYTYSKMMELGFLFDWDHMEMGMKTQALELAEAQTPAYPFVSTHGTFGGTTIDQATRMLANGGFLYPSNGSSRGFREDMDETAGIYTAAMALRAAKGLEPLLFGFGYGTDTNGLSAQSGPRNNPENPITYPFTLFDGEPFTSLTGFANVQPIVFSQPASANVDGEVVRTWHEDVDGNAHYGMLADFVEEVVIDSDKPAQQTKHLFNSAEAYLRTWELTEASSAAIQGRGGVINPGGILRPAPPEGSFAP</sequence>
<accession>A0ABS6VQI7</accession>
<protein>
    <submittedName>
        <fullName evidence="3">Uncharacterized protein</fullName>
    </submittedName>
</protein>
<comment type="caution">
    <text evidence="3">The sequence shown here is derived from an EMBL/GenBank/DDBJ whole genome shotgun (WGS) entry which is preliminary data.</text>
</comment>
<organism evidence="3 4">
    <name type="scientific">Zhongshania aquimaris</name>
    <dbReference type="NCBI Taxonomy" id="2857107"/>
    <lineage>
        <taxon>Bacteria</taxon>
        <taxon>Pseudomonadati</taxon>
        <taxon>Pseudomonadota</taxon>
        <taxon>Gammaproteobacteria</taxon>
        <taxon>Cellvibrionales</taxon>
        <taxon>Spongiibacteraceae</taxon>
        <taxon>Zhongshania</taxon>
    </lineage>
</organism>
<feature type="region of interest" description="Disordered" evidence="1">
    <location>
        <begin position="53"/>
        <end position="72"/>
    </location>
</feature>
<proteinExistence type="predicted"/>